<evidence type="ECO:0000313" key="7">
    <source>
        <dbReference type="EMBL" id="HHH14140.1"/>
    </source>
</evidence>
<dbReference type="InterPro" id="IPR053926">
    <property type="entry name" value="RecX_HTH_1st"/>
</dbReference>
<protein>
    <recommendedName>
        <fullName evidence="3">Regulatory protein RecX</fullName>
    </recommendedName>
</protein>
<name>A0A7V5J162_UNCKA</name>
<dbReference type="InterPro" id="IPR053924">
    <property type="entry name" value="RecX_HTH_2nd"/>
</dbReference>
<sequence length="185" mass="22258">MPNKIVNIEPQKRNKERFNIYLDSGEVLGINSYILVKHKLAINKELSQESLQNIVLEENLELCKQKAFDLISRRPRSENEIEQKLKTFLFKRVKKKELKNKIIKEVFKTLKKYDYLDDKKFAKWIVEQRKAQLKGPLYIKRDLLFKGIDKEIIKEVLEQVSFKEEIEKAFEKILKKTRKEKDLYK</sequence>
<dbReference type="PANTHER" id="PTHR33602">
    <property type="entry name" value="REGULATORY PROTEIN RECX FAMILY PROTEIN"/>
    <property type="match status" value="1"/>
</dbReference>
<comment type="caution">
    <text evidence="7">The sequence shown here is derived from an EMBL/GenBank/DDBJ whole genome shotgun (WGS) entry which is preliminary data.</text>
</comment>
<dbReference type="Proteomes" id="UP000886106">
    <property type="component" value="Unassembled WGS sequence"/>
</dbReference>
<feature type="domain" description="RecX first three-helical" evidence="6">
    <location>
        <begin position="63"/>
        <end position="86"/>
    </location>
</feature>
<gene>
    <name evidence="7" type="ORF">ENJ78_00345</name>
</gene>
<dbReference type="InterPro" id="IPR003783">
    <property type="entry name" value="Regulatory_RecX"/>
</dbReference>
<dbReference type="GO" id="GO:0006282">
    <property type="term" value="P:regulation of DNA repair"/>
    <property type="evidence" value="ECO:0007669"/>
    <property type="project" value="InterPro"/>
</dbReference>
<accession>A0A7V5J162</accession>
<evidence type="ECO:0000259" key="5">
    <source>
        <dbReference type="Pfam" id="PF02631"/>
    </source>
</evidence>
<dbReference type="AlphaFoldDB" id="A0A7V5J162"/>
<evidence type="ECO:0000256" key="1">
    <source>
        <dbReference type="ARBA" id="ARBA00004496"/>
    </source>
</evidence>
<evidence type="ECO:0000256" key="2">
    <source>
        <dbReference type="ARBA" id="ARBA00009695"/>
    </source>
</evidence>
<comment type="similarity">
    <text evidence="2">Belongs to the RecX family.</text>
</comment>
<feature type="non-terminal residue" evidence="7">
    <location>
        <position position="185"/>
    </location>
</feature>
<comment type="subcellular location">
    <subcellularLocation>
        <location evidence="1">Cytoplasm</location>
    </subcellularLocation>
</comment>
<dbReference type="Pfam" id="PF02631">
    <property type="entry name" value="RecX_HTH2"/>
    <property type="match status" value="1"/>
</dbReference>
<dbReference type="Pfam" id="PF21982">
    <property type="entry name" value="RecX_HTH1"/>
    <property type="match status" value="1"/>
</dbReference>
<dbReference type="PANTHER" id="PTHR33602:SF1">
    <property type="entry name" value="REGULATORY PROTEIN RECX FAMILY PROTEIN"/>
    <property type="match status" value="1"/>
</dbReference>
<dbReference type="Gene3D" id="1.10.10.10">
    <property type="entry name" value="Winged helix-like DNA-binding domain superfamily/Winged helix DNA-binding domain"/>
    <property type="match status" value="2"/>
</dbReference>
<dbReference type="InterPro" id="IPR036388">
    <property type="entry name" value="WH-like_DNA-bd_sf"/>
</dbReference>
<feature type="domain" description="RecX second three-helical" evidence="5">
    <location>
        <begin position="117"/>
        <end position="157"/>
    </location>
</feature>
<dbReference type="EMBL" id="DRNS01000025">
    <property type="protein sequence ID" value="HHH14140.1"/>
    <property type="molecule type" value="Genomic_DNA"/>
</dbReference>
<keyword evidence="4" id="KW-0963">Cytoplasm</keyword>
<proteinExistence type="inferred from homology"/>
<evidence type="ECO:0000256" key="4">
    <source>
        <dbReference type="ARBA" id="ARBA00022490"/>
    </source>
</evidence>
<dbReference type="GO" id="GO:0005737">
    <property type="term" value="C:cytoplasm"/>
    <property type="evidence" value="ECO:0007669"/>
    <property type="project" value="UniProtKB-SubCell"/>
</dbReference>
<evidence type="ECO:0000259" key="6">
    <source>
        <dbReference type="Pfam" id="PF21982"/>
    </source>
</evidence>
<evidence type="ECO:0000256" key="3">
    <source>
        <dbReference type="ARBA" id="ARBA00018111"/>
    </source>
</evidence>
<reference evidence="7" key="1">
    <citation type="journal article" date="2020" name="mSystems">
        <title>Genome- and Community-Level Interaction Insights into Carbon Utilization and Element Cycling Functions of Hydrothermarchaeota in Hydrothermal Sediment.</title>
        <authorList>
            <person name="Zhou Z."/>
            <person name="Liu Y."/>
            <person name="Xu W."/>
            <person name="Pan J."/>
            <person name="Luo Z.H."/>
            <person name="Li M."/>
        </authorList>
    </citation>
    <scope>NUCLEOTIDE SEQUENCE [LARGE SCALE GENOMIC DNA]</scope>
    <source>
        <strain evidence="7">HyVt-517</strain>
    </source>
</reference>
<organism evidence="7">
    <name type="scientific">candidate division WWE3 bacterium</name>
    <dbReference type="NCBI Taxonomy" id="2053526"/>
    <lineage>
        <taxon>Bacteria</taxon>
        <taxon>Katanobacteria</taxon>
    </lineage>
</organism>